<name>A0A7J6STM4_PEROL</name>
<evidence type="ECO:0000256" key="1">
    <source>
        <dbReference type="SAM" id="MobiDB-lite"/>
    </source>
</evidence>
<protein>
    <recommendedName>
        <fullName evidence="4">C3H1-type domain-containing protein</fullName>
    </recommendedName>
</protein>
<dbReference type="Proteomes" id="UP000574390">
    <property type="component" value="Unassembled WGS sequence"/>
</dbReference>
<organism evidence="2 3">
    <name type="scientific">Perkinsus olseni</name>
    <name type="common">Perkinsus atlanticus</name>
    <dbReference type="NCBI Taxonomy" id="32597"/>
    <lineage>
        <taxon>Eukaryota</taxon>
        <taxon>Sar</taxon>
        <taxon>Alveolata</taxon>
        <taxon>Perkinsozoa</taxon>
        <taxon>Perkinsea</taxon>
        <taxon>Perkinsida</taxon>
        <taxon>Perkinsidae</taxon>
        <taxon>Perkinsus</taxon>
    </lineage>
</organism>
<feature type="non-terminal residue" evidence="2">
    <location>
        <position position="1"/>
    </location>
</feature>
<dbReference type="AlphaFoldDB" id="A0A7J6STM4"/>
<dbReference type="Gene3D" id="4.10.1000.40">
    <property type="match status" value="1"/>
</dbReference>
<comment type="caution">
    <text evidence="2">The sequence shown here is derived from an EMBL/GenBank/DDBJ whole genome shotgun (WGS) entry which is preliminary data.</text>
</comment>
<evidence type="ECO:0000313" key="2">
    <source>
        <dbReference type="EMBL" id="KAF4735536.1"/>
    </source>
</evidence>
<gene>
    <name evidence="2" type="ORF">FOZ62_014057</name>
</gene>
<feature type="region of interest" description="Disordered" evidence="1">
    <location>
        <begin position="45"/>
        <end position="72"/>
    </location>
</feature>
<reference evidence="2 3" key="1">
    <citation type="submission" date="2020-04" db="EMBL/GenBank/DDBJ databases">
        <title>Perkinsus olseni comparative genomics.</title>
        <authorList>
            <person name="Bogema D.R."/>
        </authorList>
    </citation>
    <scope>NUCLEOTIDE SEQUENCE [LARGE SCALE GENOMIC DNA]</scope>
    <source>
        <strain evidence="2">ATCC PRA-205</strain>
    </source>
</reference>
<feature type="non-terminal residue" evidence="2">
    <location>
        <position position="123"/>
    </location>
</feature>
<sequence length="123" mass="12797">DLGSSIADGAAPWMTAFELAELGGVASGILLGFFFDSEKLTHIPSTSSRVTEDAGVGNGVSRGSGSKKKGKNPTMAVCRYGSACNRKDCIYRHPQPRADMNAAPVDDADGSVENKVCMPFVAG</sequence>
<dbReference type="EMBL" id="JABANM010012720">
    <property type="protein sequence ID" value="KAF4735536.1"/>
    <property type="molecule type" value="Genomic_DNA"/>
</dbReference>
<evidence type="ECO:0008006" key="4">
    <source>
        <dbReference type="Google" id="ProtNLM"/>
    </source>
</evidence>
<proteinExistence type="predicted"/>
<evidence type="ECO:0000313" key="3">
    <source>
        <dbReference type="Proteomes" id="UP000574390"/>
    </source>
</evidence>
<accession>A0A7J6STM4</accession>